<accession>A0A4U5PCS0</accession>
<reference evidence="5 6" key="2">
    <citation type="journal article" date="2019" name="G3 (Bethesda)">
        <title>Hybrid Assembly of the Genome of the Entomopathogenic Nematode Steinernema carpocapsae Identifies the X-Chromosome.</title>
        <authorList>
            <person name="Serra L."/>
            <person name="Macchietto M."/>
            <person name="Macias-Munoz A."/>
            <person name="McGill C.J."/>
            <person name="Rodriguez I.M."/>
            <person name="Rodriguez B."/>
            <person name="Murad R."/>
            <person name="Mortazavi A."/>
        </authorList>
    </citation>
    <scope>NUCLEOTIDE SEQUENCE [LARGE SCALE GENOMIC DNA]</scope>
    <source>
        <strain evidence="5 6">ALL</strain>
    </source>
</reference>
<dbReference type="AlphaFoldDB" id="A0A4U5PCS0"/>
<keyword evidence="6" id="KW-1185">Reference proteome</keyword>
<dbReference type="OrthoDB" id="6132182at2759"/>
<dbReference type="PANTHER" id="PTHR11474:SF21">
    <property type="entry name" value="SHKT DOMAIN-CONTAINING PROTEIN"/>
    <property type="match status" value="1"/>
</dbReference>
<dbReference type="GO" id="GO:0046872">
    <property type="term" value="F:metal ion binding"/>
    <property type="evidence" value="ECO:0007669"/>
    <property type="project" value="UniProtKB-KW"/>
</dbReference>
<dbReference type="PROSITE" id="PS00497">
    <property type="entry name" value="TYROSINASE_1"/>
    <property type="match status" value="1"/>
</dbReference>
<dbReference type="Proteomes" id="UP000298663">
    <property type="component" value="Unassembled WGS sequence"/>
</dbReference>
<evidence type="ECO:0000256" key="2">
    <source>
        <dbReference type="SAM" id="MobiDB-lite"/>
    </source>
</evidence>
<feature type="region of interest" description="Disordered" evidence="2">
    <location>
        <begin position="66"/>
        <end position="185"/>
    </location>
</feature>
<feature type="compositionally biased region" description="Low complexity" evidence="2">
    <location>
        <begin position="66"/>
        <end position="89"/>
    </location>
</feature>
<proteinExistence type="predicted"/>
<feature type="signal peptide" evidence="3">
    <location>
        <begin position="1"/>
        <end position="28"/>
    </location>
</feature>
<organism evidence="5 6">
    <name type="scientific">Steinernema carpocapsae</name>
    <name type="common">Entomopathogenic nematode</name>
    <dbReference type="NCBI Taxonomy" id="34508"/>
    <lineage>
        <taxon>Eukaryota</taxon>
        <taxon>Metazoa</taxon>
        <taxon>Ecdysozoa</taxon>
        <taxon>Nematoda</taxon>
        <taxon>Chromadorea</taxon>
        <taxon>Rhabditida</taxon>
        <taxon>Tylenchina</taxon>
        <taxon>Panagrolaimomorpha</taxon>
        <taxon>Strongyloidoidea</taxon>
        <taxon>Steinernematidae</taxon>
        <taxon>Steinernema</taxon>
    </lineage>
</organism>
<keyword evidence="3" id="KW-0732">Signal</keyword>
<dbReference type="InterPro" id="IPR050316">
    <property type="entry name" value="Tyrosinase/Hemocyanin"/>
</dbReference>
<sequence length="647" mass="72127">MRHPSSRRLPSAVRLLSLFGLLAVGSNAETSNICLHAPSAAARIVCQQLHKWDTKVRAHHHSFSSFSVQSSSSHSSSSSSSSASSNSSSLGGEVHHATHSSQSSSSHQSSSSSSAVSVVTHSRSSPPDLPLQISKRPTQTPPRQLLPSRPPLPESDVFQIETNREFQAPERGDYVRSSPIPAPQSAPIYSGPTEVYEIMNPFFTRNTSDPFECMDMKCLCPFLRGHYYENRGCIASDGSTIGRAVRMEYRMLSDSQRQRFHEALNRLKSNGIFDRFVREHQDAEESGGAHSGPAFLPWHREYLKRFEIALRLQDHTVAIPYWDSTLDECLQNPLSSVLFTNDFAGSNEARSGYVRDGPFATWNTVEGQRPIRRHPGIQGRLLLEADIDAVLQAPNVVRVLAYTAPQGDCPHTTDWSCLEYSHGNVHVYIGGDMFDPSTSANDPLFHLHHSFVDLIWENYRKQRQNARDRELHYPMARNTNCSSQEHFDYFPMRPFRPLRNIDGLSNSYTDHLYEFAERPSCARTGSDRECGSKYLFCDISRGQRRCAPKLQDNAMCGSYGDQGCLSGSCRAGRCTTTTRRTTITTRNNSFANIYKIKPHKPMNFRLAVLTKTSVARSGRRTASAGRTSATCASGAPPPVEFVSLPTT</sequence>
<evidence type="ECO:0000256" key="3">
    <source>
        <dbReference type="SAM" id="SignalP"/>
    </source>
</evidence>
<feature type="domain" description="Tyrosinase copper-binding" evidence="4">
    <location>
        <begin position="290"/>
        <end position="307"/>
    </location>
</feature>
<name>A0A4U5PCS0_STECR</name>
<comment type="caution">
    <text evidence="5">The sequence shown here is derived from an EMBL/GenBank/DDBJ whole genome shotgun (WGS) entry which is preliminary data.</text>
</comment>
<feature type="compositionally biased region" description="Low complexity" evidence="2">
    <location>
        <begin position="99"/>
        <end position="125"/>
    </location>
</feature>
<dbReference type="Pfam" id="PF00264">
    <property type="entry name" value="Tyrosinase"/>
    <property type="match status" value="1"/>
</dbReference>
<dbReference type="STRING" id="34508.A0A4U5PCS0"/>
<dbReference type="InterPro" id="IPR002227">
    <property type="entry name" value="Tyrosinase_Cu-bd"/>
</dbReference>
<protein>
    <recommendedName>
        <fullName evidence="4">Tyrosinase copper-binding domain-containing protein</fullName>
    </recommendedName>
</protein>
<dbReference type="PANTHER" id="PTHR11474">
    <property type="entry name" value="TYROSINASE FAMILY MEMBER"/>
    <property type="match status" value="1"/>
</dbReference>
<evidence type="ECO:0000256" key="1">
    <source>
        <dbReference type="ARBA" id="ARBA00022723"/>
    </source>
</evidence>
<evidence type="ECO:0000313" key="5">
    <source>
        <dbReference type="EMBL" id="TKR94013.1"/>
    </source>
</evidence>
<dbReference type="EMBL" id="AZBU02000002">
    <property type="protein sequence ID" value="TKR94013.1"/>
    <property type="molecule type" value="Genomic_DNA"/>
</dbReference>
<dbReference type="GO" id="GO:0016491">
    <property type="term" value="F:oxidoreductase activity"/>
    <property type="evidence" value="ECO:0007669"/>
    <property type="project" value="InterPro"/>
</dbReference>
<evidence type="ECO:0000313" key="6">
    <source>
        <dbReference type="Proteomes" id="UP000298663"/>
    </source>
</evidence>
<feature type="chain" id="PRO_5020952123" description="Tyrosinase copper-binding domain-containing protein" evidence="3">
    <location>
        <begin position="29"/>
        <end position="647"/>
    </location>
</feature>
<reference evidence="5 6" key="1">
    <citation type="journal article" date="2015" name="Genome Biol.">
        <title>Comparative genomics of Steinernema reveals deeply conserved gene regulatory networks.</title>
        <authorList>
            <person name="Dillman A.R."/>
            <person name="Macchietto M."/>
            <person name="Porter C.F."/>
            <person name="Rogers A."/>
            <person name="Williams B."/>
            <person name="Antoshechkin I."/>
            <person name="Lee M.M."/>
            <person name="Goodwin Z."/>
            <person name="Lu X."/>
            <person name="Lewis E.E."/>
            <person name="Goodrich-Blair H."/>
            <person name="Stock S.P."/>
            <person name="Adams B.J."/>
            <person name="Sternberg P.W."/>
            <person name="Mortazavi A."/>
        </authorList>
    </citation>
    <scope>NUCLEOTIDE SEQUENCE [LARGE SCALE GENOMIC DNA]</scope>
    <source>
        <strain evidence="5 6">ALL</strain>
    </source>
</reference>
<dbReference type="SUPFAM" id="SSF48056">
    <property type="entry name" value="Di-copper centre-containing domain"/>
    <property type="match status" value="1"/>
</dbReference>
<dbReference type="InterPro" id="IPR008922">
    <property type="entry name" value="Di-copper_centre_dom_sf"/>
</dbReference>
<gene>
    <name evidence="5" type="ORF">L596_008364</name>
</gene>
<feature type="compositionally biased region" description="Basic and acidic residues" evidence="2">
    <location>
        <begin position="162"/>
        <end position="174"/>
    </location>
</feature>
<keyword evidence="1" id="KW-0479">Metal-binding</keyword>
<dbReference type="PRINTS" id="PR00092">
    <property type="entry name" value="TYROSINASE"/>
</dbReference>
<dbReference type="Gene3D" id="1.10.1280.10">
    <property type="entry name" value="Di-copper center containing domain from catechol oxidase"/>
    <property type="match status" value="1"/>
</dbReference>
<evidence type="ECO:0000259" key="4">
    <source>
        <dbReference type="PROSITE" id="PS00497"/>
    </source>
</evidence>